<evidence type="ECO:0000256" key="1">
    <source>
        <dbReference type="ARBA" id="ARBA00010088"/>
    </source>
</evidence>
<proteinExistence type="inferred from homology"/>
<dbReference type="Proteomes" id="UP000226431">
    <property type="component" value="Unassembled WGS sequence"/>
</dbReference>
<organism evidence="7 8">
    <name type="scientific">Ophiocordyceps camponoti-rufipedis</name>
    <dbReference type="NCBI Taxonomy" id="2004952"/>
    <lineage>
        <taxon>Eukaryota</taxon>
        <taxon>Fungi</taxon>
        <taxon>Dikarya</taxon>
        <taxon>Ascomycota</taxon>
        <taxon>Pezizomycotina</taxon>
        <taxon>Sordariomycetes</taxon>
        <taxon>Hypocreomycetidae</taxon>
        <taxon>Hypocreales</taxon>
        <taxon>Ophiocordycipitaceae</taxon>
        <taxon>Ophiocordyceps</taxon>
    </lineage>
</organism>
<evidence type="ECO:0000256" key="3">
    <source>
        <dbReference type="SAM" id="MobiDB-lite"/>
    </source>
</evidence>
<evidence type="ECO:0000259" key="6">
    <source>
        <dbReference type="Pfam" id="PF08386"/>
    </source>
</evidence>
<dbReference type="InterPro" id="IPR029058">
    <property type="entry name" value="AB_hydrolase_fold"/>
</dbReference>
<dbReference type="InterPro" id="IPR051601">
    <property type="entry name" value="Serine_prot/Carboxylest_S33"/>
</dbReference>
<dbReference type="InterPro" id="IPR013595">
    <property type="entry name" value="Pept_S33_TAP-like_C"/>
</dbReference>
<dbReference type="Pfam" id="PF00561">
    <property type="entry name" value="Abhydrolase_1"/>
    <property type="match status" value="1"/>
</dbReference>
<dbReference type="AlphaFoldDB" id="A0A2C5XL79"/>
<protein>
    <recommendedName>
        <fullName evidence="9">AB hydrolase-1 domain-containing protein</fullName>
    </recommendedName>
</protein>
<feature type="region of interest" description="Disordered" evidence="3">
    <location>
        <begin position="348"/>
        <end position="380"/>
    </location>
</feature>
<keyword evidence="8" id="KW-1185">Reference proteome</keyword>
<evidence type="ECO:0000313" key="8">
    <source>
        <dbReference type="Proteomes" id="UP000226431"/>
    </source>
</evidence>
<feature type="compositionally biased region" description="Acidic residues" evidence="3">
    <location>
        <begin position="351"/>
        <end position="364"/>
    </location>
</feature>
<feature type="domain" description="Peptidase S33 tripeptidyl aminopeptidase-like C-terminal" evidence="6">
    <location>
        <begin position="420"/>
        <end position="516"/>
    </location>
</feature>
<reference evidence="7 8" key="1">
    <citation type="submission" date="2017-06" db="EMBL/GenBank/DDBJ databases">
        <title>Ant-infecting Ophiocordyceps genomes reveal a high diversity of potential behavioral manipulation genes and a possible major role for enterotoxins.</title>
        <authorList>
            <person name="De Bekker C."/>
            <person name="Evans H.C."/>
            <person name="Brachmann A."/>
            <person name="Hughes D.P."/>
        </authorList>
    </citation>
    <scope>NUCLEOTIDE SEQUENCE [LARGE SCALE GENOMIC DNA]</scope>
    <source>
        <strain evidence="7 8">Map16</strain>
    </source>
</reference>
<feature type="domain" description="AB hydrolase-1" evidence="5">
    <location>
        <begin position="86"/>
        <end position="230"/>
    </location>
</feature>
<comment type="caution">
    <text evidence="7">The sequence shown here is derived from an EMBL/GenBank/DDBJ whole genome shotgun (WGS) entry which is preliminary data.</text>
</comment>
<feature type="chain" id="PRO_5012677068" description="AB hydrolase-1 domain-containing protein" evidence="4">
    <location>
        <begin position="21"/>
        <end position="553"/>
    </location>
</feature>
<feature type="region of interest" description="Disordered" evidence="3">
    <location>
        <begin position="520"/>
        <end position="553"/>
    </location>
</feature>
<accession>A0A2C5XL79</accession>
<evidence type="ECO:0000259" key="5">
    <source>
        <dbReference type="Pfam" id="PF00561"/>
    </source>
</evidence>
<dbReference type="PANTHER" id="PTHR43248">
    <property type="entry name" value="2-SUCCINYL-6-HYDROXY-2,4-CYCLOHEXADIENE-1-CARBOXYLATE SYNTHASE"/>
    <property type="match status" value="1"/>
</dbReference>
<evidence type="ECO:0000313" key="7">
    <source>
        <dbReference type="EMBL" id="PHH75999.1"/>
    </source>
</evidence>
<dbReference type="Pfam" id="PF08386">
    <property type="entry name" value="Abhydrolase_4"/>
    <property type="match status" value="1"/>
</dbReference>
<dbReference type="GO" id="GO:0016787">
    <property type="term" value="F:hydrolase activity"/>
    <property type="evidence" value="ECO:0007669"/>
    <property type="project" value="UniProtKB-KW"/>
</dbReference>
<dbReference type="Gene3D" id="3.40.50.1820">
    <property type="entry name" value="alpha/beta hydrolase"/>
    <property type="match status" value="1"/>
</dbReference>
<dbReference type="EMBL" id="NJES01000185">
    <property type="protein sequence ID" value="PHH75999.1"/>
    <property type="molecule type" value="Genomic_DNA"/>
</dbReference>
<evidence type="ECO:0000256" key="2">
    <source>
        <dbReference type="ARBA" id="ARBA00022801"/>
    </source>
</evidence>
<evidence type="ECO:0008006" key="9">
    <source>
        <dbReference type="Google" id="ProtNLM"/>
    </source>
</evidence>
<name>A0A2C5XL79_9HYPO</name>
<sequence length="553" mass="60647">MRSLFLYLAASSVFHATAYSADEKPNKYPGENISWTPCGNTTQGTPLECSNITVPADQFAPKNQTSDLKFKIPLIRLRSKNGTKNLLFNPGGPGGSGVGAIRENGDALFNATGGDHHILSFDPRGVKGSDPQAACSSLSRPDPETPFAVRNPKLYAWATSYTKSCADIMGEHGKFINTPQTAADMNSIIDAVGQSDMYFLGVSYGSVLGQTYASLFPKRSARIIIDSNIHLKEYYESNVDTSTFDYTHEVWEGFIRECFKAGSRCALTPRARSEKELLDKVTSFIDGLGPAPMSIYVNATTNGFLTAYEVWFEIQQALYRPDSWRSTAAILNDMMDGNGTEALLAWKKGADEEEDEEDKVDADDDTKNMTKPASTEESSRLVITANDRPSGPANWTQGLDSLVKVLTPSFNKSAPWYETWNHDYFILQQWPINKTHPFQVTKNVNTAFPMLILQNRFDPVTPLVAAQFASQTFNDSRLVVVDGYGHGVVTMENDCANNNLQSYLVNGTLPKNGTMCKTETPTLPMNGTDGAMLSIDDTGGKQKGSDDEGLPPL</sequence>
<dbReference type="SUPFAM" id="SSF53474">
    <property type="entry name" value="alpha/beta-Hydrolases"/>
    <property type="match status" value="1"/>
</dbReference>
<keyword evidence="2" id="KW-0378">Hydrolase</keyword>
<dbReference type="STRING" id="2004952.A0A2C5XL79"/>
<evidence type="ECO:0000256" key="4">
    <source>
        <dbReference type="SAM" id="SignalP"/>
    </source>
</evidence>
<keyword evidence="4" id="KW-0732">Signal</keyword>
<dbReference type="PANTHER" id="PTHR43248:SF25">
    <property type="entry name" value="AB HYDROLASE-1 DOMAIN-CONTAINING PROTEIN-RELATED"/>
    <property type="match status" value="1"/>
</dbReference>
<dbReference type="OrthoDB" id="425534at2759"/>
<comment type="similarity">
    <text evidence="1">Belongs to the peptidase S33 family.</text>
</comment>
<gene>
    <name evidence="7" type="ORF">CDD80_1900</name>
</gene>
<dbReference type="InterPro" id="IPR000073">
    <property type="entry name" value="AB_hydrolase_1"/>
</dbReference>
<feature type="signal peptide" evidence="4">
    <location>
        <begin position="1"/>
        <end position="20"/>
    </location>
</feature>